<dbReference type="Proteomes" id="UP000177376">
    <property type="component" value="Unassembled WGS sequence"/>
</dbReference>
<dbReference type="InterPro" id="IPR025518">
    <property type="entry name" value="DUF4406"/>
</dbReference>
<evidence type="ECO:0008006" key="3">
    <source>
        <dbReference type="Google" id="ProtNLM"/>
    </source>
</evidence>
<organism evidence="1 2">
    <name type="scientific">Candidatus Buchananbacteria bacterium RIFCSPLOWO2_01_FULL_39_33</name>
    <dbReference type="NCBI Taxonomy" id="1797543"/>
    <lineage>
        <taxon>Bacteria</taxon>
        <taxon>Candidatus Buchananiibacteriota</taxon>
    </lineage>
</organism>
<sequence>MKIFISGPIEGMSDRHLKRFGELKEYFERAGYEIITELAVPRPELENEVERLINKCNKETDLISWLIISMSKIWALAQCDALFLLSGWRECHASVILFVIARKLGLPAYVDDGSAIKLANEDKIRGWFEKQMEKL</sequence>
<dbReference type="EMBL" id="MHIM01000034">
    <property type="protein sequence ID" value="OGY51538.1"/>
    <property type="molecule type" value="Genomic_DNA"/>
</dbReference>
<gene>
    <name evidence="1" type="ORF">A3A02_01885</name>
</gene>
<reference evidence="1 2" key="1">
    <citation type="journal article" date="2016" name="Nat. Commun.">
        <title>Thousands of microbial genomes shed light on interconnected biogeochemical processes in an aquifer system.</title>
        <authorList>
            <person name="Anantharaman K."/>
            <person name="Brown C.T."/>
            <person name="Hug L.A."/>
            <person name="Sharon I."/>
            <person name="Castelle C.J."/>
            <person name="Probst A.J."/>
            <person name="Thomas B.C."/>
            <person name="Singh A."/>
            <person name="Wilkins M.J."/>
            <person name="Karaoz U."/>
            <person name="Brodie E.L."/>
            <person name="Williams K.H."/>
            <person name="Hubbard S.S."/>
            <person name="Banfield J.F."/>
        </authorList>
    </citation>
    <scope>NUCLEOTIDE SEQUENCE [LARGE SCALE GENOMIC DNA]</scope>
</reference>
<dbReference type="Pfam" id="PF14359">
    <property type="entry name" value="DUF4406"/>
    <property type="match status" value="1"/>
</dbReference>
<evidence type="ECO:0000313" key="1">
    <source>
        <dbReference type="EMBL" id="OGY51538.1"/>
    </source>
</evidence>
<protein>
    <recommendedName>
        <fullName evidence="3">DUF4406 domain-containing protein</fullName>
    </recommendedName>
</protein>
<evidence type="ECO:0000313" key="2">
    <source>
        <dbReference type="Proteomes" id="UP000177376"/>
    </source>
</evidence>
<accession>A0A1G1YGP8</accession>
<dbReference type="AlphaFoldDB" id="A0A1G1YGP8"/>
<comment type="caution">
    <text evidence="1">The sequence shown here is derived from an EMBL/GenBank/DDBJ whole genome shotgun (WGS) entry which is preliminary data.</text>
</comment>
<name>A0A1G1YGP8_9BACT</name>
<proteinExistence type="predicted"/>